<feature type="region of interest" description="Disordered" evidence="1">
    <location>
        <begin position="1"/>
        <end position="24"/>
    </location>
</feature>
<evidence type="ECO:0000256" key="1">
    <source>
        <dbReference type="SAM" id="MobiDB-lite"/>
    </source>
</evidence>
<protein>
    <submittedName>
        <fullName evidence="2">Uncharacterized protein</fullName>
    </submittedName>
</protein>
<comment type="caution">
    <text evidence="2">The sequence shown here is derived from an EMBL/GenBank/DDBJ whole genome shotgun (WGS) entry which is preliminary data.</text>
</comment>
<reference evidence="2 3" key="1">
    <citation type="submission" date="2019-07" db="EMBL/GenBank/DDBJ databases">
        <title>Draft genome assembly of a fouling barnacle, Amphibalanus amphitrite (Darwin, 1854): The first reference genome for Thecostraca.</title>
        <authorList>
            <person name="Kim W."/>
        </authorList>
    </citation>
    <scope>NUCLEOTIDE SEQUENCE [LARGE SCALE GENOMIC DNA]</scope>
    <source>
        <strain evidence="2">SNU_AA5</strain>
        <tissue evidence="2">Soma without cirri and trophi</tissue>
    </source>
</reference>
<gene>
    <name evidence="2" type="ORF">FJT64_009763</name>
</gene>
<dbReference type="EMBL" id="VIIS01001829">
    <property type="protein sequence ID" value="KAF0292192.1"/>
    <property type="molecule type" value="Genomic_DNA"/>
</dbReference>
<dbReference type="AlphaFoldDB" id="A0A6A4VN91"/>
<organism evidence="2 3">
    <name type="scientific">Amphibalanus amphitrite</name>
    <name type="common">Striped barnacle</name>
    <name type="synonym">Balanus amphitrite</name>
    <dbReference type="NCBI Taxonomy" id="1232801"/>
    <lineage>
        <taxon>Eukaryota</taxon>
        <taxon>Metazoa</taxon>
        <taxon>Ecdysozoa</taxon>
        <taxon>Arthropoda</taxon>
        <taxon>Crustacea</taxon>
        <taxon>Multicrustacea</taxon>
        <taxon>Cirripedia</taxon>
        <taxon>Thoracica</taxon>
        <taxon>Thoracicalcarea</taxon>
        <taxon>Balanomorpha</taxon>
        <taxon>Balanoidea</taxon>
        <taxon>Balanidae</taxon>
        <taxon>Amphibalaninae</taxon>
        <taxon>Amphibalanus</taxon>
    </lineage>
</organism>
<proteinExistence type="predicted"/>
<sequence>MLERANVTPSSAGEDSALPPGFMTLSEEEYRKTIRQCPIERYYEVSQTPIST</sequence>
<name>A0A6A4VN91_AMPAM</name>
<keyword evidence="3" id="KW-1185">Reference proteome</keyword>
<accession>A0A6A4VN91</accession>
<dbReference type="Proteomes" id="UP000440578">
    <property type="component" value="Unassembled WGS sequence"/>
</dbReference>
<evidence type="ECO:0000313" key="2">
    <source>
        <dbReference type="EMBL" id="KAF0292192.1"/>
    </source>
</evidence>
<evidence type="ECO:0000313" key="3">
    <source>
        <dbReference type="Proteomes" id="UP000440578"/>
    </source>
</evidence>
<dbReference type="OrthoDB" id="74764at2759"/>